<gene>
    <name evidence="2" type="ORF">CCE28_19745</name>
</gene>
<evidence type="ECO:0000313" key="3">
    <source>
        <dbReference type="Proteomes" id="UP000216024"/>
    </source>
</evidence>
<dbReference type="AlphaFoldDB" id="A0A267MDM3"/>
<protein>
    <submittedName>
        <fullName evidence="2">Uncharacterized protein</fullName>
    </submittedName>
</protein>
<keyword evidence="1" id="KW-0732">Signal</keyword>
<proteinExistence type="predicted"/>
<reference evidence="2 3" key="1">
    <citation type="submission" date="2017-06" db="EMBL/GenBank/DDBJ databases">
        <title>Draft genome sequence of anaerobic fermentative bacterium Anaeromicrobium sediminis DY2726D isolated from West Pacific Ocean sediments.</title>
        <authorList>
            <person name="Zeng X."/>
        </authorList>
    </citation>
    <scope>NUCLEOTIDE SEQUENCE [LARGE SCALE GENOMIC DNA]</scope>
    <source>
        <strain evidence="2 3">DY2726D</strain>
    </source>
</reference>
<evidence type="ECO:0000313" key="2">
    <source>
        <dbReference type="EMBL" id="PAB57018.1"/>
    </source>
</evidence>
<feature type="chain" id="PRO_5011995191" evidence="1">
    <location>
        <begin position="26"/>
        <end position="306"/>
    </location>
</feature>
<dbReference type="Proteomes" id="UP000216024">
    <property type="component" value="Unassembled WGS sequence"/>
</dbReference>
<feature type="signal peptide" evidence="1">
    <location>
        <begin position="1"/>
        <end position="25"/>
    </location>
</feature>
<accession>A0A267MDM3</accession>
<dbReference type="RefSeq" id="WP_095135629.1">
    <property type="nucleotide sequence ID" value="NZ_NIBG01000029.1"/>
</dbReference>
<keyword evidence="3" id="KW-1185">Reference proteome</keyword>
<dbReference type="EMBL" id="NIBG01000029">
    <property type="protein sequence ID" value="PAB57018.1"/>
    <property type="molecule type" value="Genomic_DNA"/>
</dbReference>
<comment type="caution">
    <text evidence="2">The sequence shown here is derived from an EMBL/GenBank/DDBJ whole genome shotgun (WGS) entry which is preliminary data.</text>
</comment>
<organism evidence="2 3">
    <name type="scientific">Anaeromicrobium sediminis</name>
    <dbReference type="NCBI Taxonomy" id="1478221"/>
    <lineage>
        <taxon>Bacteria</taxon>
        <taxon>Bacillati</taxon>
        <taxon>Bacillota</taxon>
        <taxon>Clostridia</taxon>
        <taxon>Peptostreptococcales</taxon>
        <taxon>Thermotaleaceae</taxon>
        <taxon>Anaeromicrobium</taxon>
    </lineage>
</organism>
<sequence>MKKSRILTLILSGVILASGVSPVFAATNSKAQVKTYKIQQIELDDEVDFDEDFDNFDDFIESIKDDLSKDEIKKLEKLHKDAVALEENEKFDEADKLWDKIFSLTDKYEDFDEDFDNFDDFIEPIKDDLSKDQIRELEKLYKDAVALEEKEKFDEADKLWDKIFSITDKYEDFDEELPSFKDFIKDLEDAYDKKDLPKIEKIYNKILDLEKSDKYDEADKLWDDLFKFLDKNDVVIQLEDIDFKDFIKDFSKDLKKDELKKLEDLYNKALNLDKKEKYDDADKIWDKFFDELDENIDWEECEDTDK</sequence>
<evidence type="ECO:0000256" key="1">
    <source>
        <dbReference type="SAM" id="SignalP"/>
    </source>
</evidence>
<name>A0A267MDM3_9FIRM</name>